<dbReference type="AlphaFoldDB" id="A0A832SZQ7"/>
<gene>
    <name evidence="1" type="ORF">HA333_03940</name>
</gene>
<dbReference type="RefSeq" id="WP_128621553.1">
    <property type="nucleotide sequence ID" value="NZ_DUJP01000016.1"/>
</dbReference>
<reference evidence="1" key="1">
    <citation type="journal article" date="2020" name="bioRxiv">
        <title>A rank-normalized archaeal taxonomy based on genome phylogeny resolves widespread incomplete and uneven classifications.</title>
        <authorList>
            <person name="Rinke C."/>
            <person name="Chuvochina M."/>
            <person name="Mussig A.J."/>
            <person name="Chaumeil P.-A."/>
            <person name="Waite D.W."/>
            <person name="Whitman W.B."/>
            <person name="Parks D.H."/>
            <person name="Hugenholtz P."/>
        </authorList>
    </citation>
    <scope>NUCLEOTIDE SEQUENCE</scope>
    <source>
        <strain evidence="1">UBA8839</strain>
    </source>
</reference>
<name>A0A832SZQ7_9CREN</name>
<sequence length="64" mass="7436">MDNIEKILRALGLKKDEITSCDIYINYFMQYLASIERKIAELKSKVDYLEEKCIKNGEETDNSG</sequence>
<proteinExistence type="predicted"/>
<organism evidence="1 2">
    <name type="scientific">Pyrobaculum aerophilum</name>
    <dbReference type="NCBI Taxonomy" id="13773"/>
    <lineage>
        <taxon>Archaea</taxon>
        <taxon>Thermoproteota</taxon>
        <taxon>Thermoprotei</taxon>
        <taxon>Thermoproteales</taxon>
        <taxon>Thermoproteaceae</taxon>
        <taxon>Pyrobaculum</taxon>
    </lineage>
</organism>
<dbReference type="EMBL" id="DUJP01000016">
    <property type="protein sequence ID" value="HII46612.1"/>
    <property type="molecule type" value="Genomic_DNA"/>
</dbReference>
<comment type="caution">
    <text evidence="1">The sequence shown here is derived from an EMBL/GenBank/DDBJ whole genome shotgun (WGS) entry which is preliminary data.</text>
</comment>
<evidence type="ECO:0000313" key="1">
    <source>
        <dbReference type="EMBL" id="HII46612.1"/>
    </source>
</evidence>
<protein>
    <submittedName>
        <fullName evidence="1">Uncharacterized protein</fullName>
    </submittedName>
</protein>
<evidence type="ECO:0000313" key="2">
    <source>
        <dbReference type="Proteomes" id="UP000651120"/>
    </source>
</evidence>
<dbReference type="Proteomes" id="UP000651120">
    <property type="component" value="Unassembled WGS sequence"/>
</dbReference>
<dbReference type="GeneID" id="38937924"/>
<accession>A0A832SZQ7</accession>